<dbReference type="GO" id="GO:0004709">
    <property type="term" value="F:MAP kinase kinase kinase activity"/>
    <property type="evidence" value="ECO:0007669"/>
    <property type="project" value="TreeGrafter"/>
</dbReference>
<dbReference type="Proteomes" id="UP000239757">
    <property type="component" value="Unassembled WGS sequence"/>
</dbReference>
<dbReference type="PANTHER" id="PTHR48016">
    <property type="entry name" value="MAP KINASE KINASE KINASE SSK2-RELATED-RELATED"/>
    <property type="match status" value="1"/>
</dbReference>
<dbReference type="InterPro" id="IPR050538">
    <property type="entry name" value="MAP_kinase_kinase_kinase"/>
</dbReference>
<gene>
    <name evidence="8" type="ORF">GOBAR_AA26145</name>
</gene>
<evidence type="ECO:0000256" key="1">
    <source>
        <dbReference type="ARBA" id="ARBA00006529"/>
    </source>
</evidence>
<feature type="compositionally biased region" description="Polar residues" evidence="6">
    <location>
        <begin position="190"/>
        <end position="209"/>
    </location>
</feature>
<feature type="region of interest" description="Disordered" evidence="6">
    <location>
        <begin position="1"/>
        <end position="36"/>
    </location>
</feature>
<evidence type="ECO:0000256" key="4">
    <source>
        <dbReference type="ARBA" id="ARBA00022777"/>
    </source>
</evidence>
<evidence type="ECO:0000256" key="2">
    <source>
        <dbReference type="ARBA" id="ARBA00022679"/>
    </source>
</evidence>
<evidence type="ECO:0000259" key="7">
    <source>
        <dbReference type="PROSITE" id="PS50011"/>
    </source>
</evidence>
<evidence type="ECO:0000256" key="5">
    <source>
        <dbReference type="ARBA" id="ARBA00022840"/>
    </source>
</evidence>
<evidence type="ECO:0000313" key="8">
    <source>
        <dbReference type="EMBL" id="PPR94527.1"/>
    </source>
</evidence>
<feature type="region of interest" description="Disordered" evidence="6">
    <location>
        <begin position="102"/>
        <end position="155"/>
    </location>
</feature>
<feature type="region of interest" description="Disordered" evidence="6">
    <location>
        <begin position="54"/>
        <end position="74"/>
    </location>
</feature>
<protein>
    <recommendedName>
        <fullName evidence="7">Protein kinase domain-containing protein</fullName>
    </recommendedName>
</protein>
<comment type="similarity">
    <text evidence="1">Belongs to the protein kinase superfamily. STE Ser/Thr protein kinase family. MAP kinase kinase kinase subfamily.</text>
</comment>
<dbReference type="PROSITE" id="PS50011">
    <property type="entry name" value="PROTEIN_KINASE_DOM"/>
    <property type="match status" value="1"/>
</dbReference>
<proteinExistence type="inferred from homology"/>
<dbReference type="AlphaFoldDB" id="A0A2P5WTW9"/>
<organism evidence="8 9">
    <name type="scientific">Gossypium barbadense</name>
    <name type="common">Sea Island cotton</name>
    <name type="synonym">Hibiscus barbadensis</name>
    <dbReference type="NCBI Taxonomy" id="3634"/>
    <lineage>
        <taxon>Eukaryota</taxon>
        <taxon>Viridiplantae</taxon>
        <taxon>Streptophyta</taxon>
        <taxon>Embryophyta</taxon>
        <taxon>Tracheophyta</taxon>
        <taxon>Spermatophyta</taxon>
        <taxon>Magnoliopsida</taxon>
        <taxon>eudicotyledons</taxon>
        <taxon>Gunneridae</taxon>
        <taxon>Pentapetalae</taxon>
        <taxon>rosids</taxon>
        <taxon>malvids</taxon>
        <taxon>Malvales</taxon>
        <taxon>Malvaceae</taxon>
        <taxon>Malvoideae</taxon>
        <taxon>Gossypium</taxon>
    </lineage>
</organism>
<sequence length="582" mass="62642">MPAWWGKKSNKNKEESQNRSPRGTSIGVIKLSPNKPDATAGFSCGGAAGKMKVAAAAAADDKNSNYSKSFDGGGGLVLTTSNSPRASREFSVVVGCSGGGSSGFSGLDSDSGEKIGIPLPTPSISPMQSDHVVGLGSGWHSVSSDSSSEDNQIANDPVQFLAYRSYIDPRGQGEPRMNTRSRSPGPGSRGATSPTSPLHHQLSAVSLESPTGRKEDGKSVCHKLPLPPGSPTSPSAALPSTRTCGVNENTPFTLSKWRRDYASALDSESGQMCAIKEVRLVSDDQTSKESLKQLNQEINLLSQLSHPNIVRYYGSELGEETLSVYLEYVSGGSIHKLLQEYGAFKEPVIQNYTRQILSGLAYLHGRNTVHRDIKGANILVDPTGEIKLADFGMAKHPILELQSTRNNVPSFDGDYEMRGMTTTSRALRNPRDNARAITSLPVSPCSSPLRYSAAHKSCFLSPPHPAYQFVGQSGYLCDISGNASRPNPKRNIHFLSIPKSNEIEYFSLMEGFSLPILLMMHVIPLLVEQILQIPISPNKTKKTVTVPGGLFLIVVGGDIEIDEVIESGLLPDHVFKLPRSTH</sequence>
<evidence type="ECO:0000313" key="9">
    <source>
        <dbReference type="Proteomes" id="UP000239757"/>
    </source>
</evidence>
<dbReference type="Pfam" id="PF00069">
    <property type="entry name" value="Pkinase"/>
    <property type="match status" value="1"/>
</dbReference>
<dbReference type="GO" id="GO:0005524">
    <property type="term" value="F:ATP binding"/>
    <property type="evidence" value="ECO:0007669"/>
    <property type="project" value="UniProtKB-KW"/>
</dbReference>
<feature type="compositionally biased region" description="Low complexity" evidence="6">
    <location>
        <begin position="232"/>
        <end position="241"/>
    </location>
</feature>
<reference evidence="8 9" key="1">
    <citation type="submission" date="2015-01" db="EMBL/GenBank/DDBJ databases">
        <title>Genome of allotetraploid Gossypium barbadense reveals genomic plasticity and fiber elongation in cotton evolution.</title>
        <authorList>
            <person name="Chen X."/>
            <person name="Liu X."/>
            <person name="Zhao B."/>
            <person name="Zheng H."/>
            <person name="Hu Y."/>
            <person name="Lu G."/>
            <person name="Yang C."/>
            <person name="Chen J."/>
            <person name="Shan C."/>
            <person name="Zhang L."/>
            <person name="Zhou Y."/>
            <person name="Wang L."/>
            <person name="Guo W."/>
            <person name="Bai Y."/>
            <person name="Ruan J."/>
            <person name="Shangguan X."/>
            <person name="Mao Y."/>
            <person name="Jiang J."/>
            <person name="Zhu Y."/>
            <person name="Lei J."/>
            <person name="Kang H."/>
            <person name="Chen S."/>
            <person name="He X."/>
            <person name="Wang R."/>
            <person name="Wang Y."/>
            <person name="Chen J."/>
            <person name="Wang L."/>
            <person name="Yu S."/>
            <person name="Wang B."/>
            <person name="Wei J."/>
            <person name="Song S."/>
            <person name="Lu X."/>
            <person name="Gao Z."/>
            <person name="Gu W."/>
            <person name="Deng X."/>
            <person name="Ma D."/>
            <person name="Wang S."/>
            <person name="Liang W."/>
            <person name="Fang L."/>
            <person name="Cai C."/>
            <person name="Zhu X."/>
            <person name="Zhou B."/>
            <person name="Zhang Y."/>
            <person name="Chen Z."/>
            <person name="Xu S."/>
            <person name="Zhu R."/>
            <person name="Wang S."/>
            <person name="Zhang T."/>
            <person name="Zhao G."/>
        </authorList>
    </citation>
    <scope>NUCLEOTIDE SEQUENCE [LARGE SCALE GENOMIC DNA]</scope>
    <source>
        <strain evidence="9">cv. Xinhai21</strain>
        <tissue evidence="8">Leaf</tissue>
    </source>
</reference>
<keyword evidence="2" id="KW-0808">Transferase</keyword>
<dbReference type="InterPro" id="IPR000719">
    <property type="entry name" value="Prot_kinase_dom"/>
</dbReference>
<feature type="region of interest" description="Disordered" evidence="6">
    <location>
        <begin position="168"/>
        <end position="244"/>
    </location>
</feature>
<name>A0A2P5WTW9_GOSBA</name>
<dbReference type="SUPFAM" id="SSF56112">
    <property type="entry name" value="Protein kinase-like (PK-like)"/>
    <property type="match status" value="1"/>
</dbReference>
<feature type="domain" description="Protein kinase" evidence="7">
    <location>
        <begin position="238"/>
        <end position="582"/>
    </location>
</feature>
<evidence type="ECO:0000256" key="3">
    <source>
        <dbReference type="ARBA" id="ARBA00022741"/>
    </source>
</evidence>
<evidence type="ECO:0000256" key="6">
    <source>
        <dbReference type="SAM" id="MobiDB-lite"/>
    </source>
</evidence>
<dbReference type="OrthoDB" id="266718at2759"/>
<accession>A0A2P5WTW9</accession>
<dbReference type="InterPro" id="IPR011009">
    <property type="entry name" value="Kinase-like_dom_sf"/>
</dbReference>
<dbReference type="SMART" id="SM00220">
    <property type="entry name" value="S_TKc"/>
    <property type="match status" value="1"/>
</dbReference>
<keyword evidence="4" id="KW-0418">Kinase</keyword>
<dbReference type="PANTHER" id="PTHR48016:SF8">
    <property type="entry name" value="MITOGEN-ACTIVATED PROTEIN KINASE KINASE KINASE 3"/>
    <property type="match status" value="1"/>
</dbReference>
<dbReference type="Gene3D" id="1.10.510.10">
    <property type="entry name" value="Transferase(Phosphotransferase) domain 1"/>
    <property type="match status" value="1"/>
</dbReference>
<dbReference type="GO" id="GO:0005737">
    <property type="term" value="C:cytoplasm"/>
    <property type="evidence" value="ECO:0007669"/>
    <property type="project" value="TreeGrafter"/>
</dbReference>
<dbReference type="EMBL" id="KZ666503">
    <property type="protein sequence ID" value="PPR94527.1"/>
    <property type="molecule type" value="Genomic_DNA"/>
</dbReference>
<keyword evidence="3" id="KW-0547">Nucleotide-binding</keyword>
<keyword evidence="5" id="KW-0067">ATP-binding</keyword>